<reference evidence="2" key="1">
    <citation type="submission" date="2010-06" db="EMBL/GenBank/DDBJ databases">
        <authorList>
            <person name="Muzny D."/>
            <person name="Qin X."/>
            <person name="Buhay C."/>
            <person name="Dugan-Rocha S."/>
            <person name="Ding Y."/>
            <person name="Chen G."/>
            <person name="Hawes A."/>
            <person name="Holder M."/>
            <person name="Jhangiani S."/>
            <person name="Johnson A."/>
            <person name="Khan Z."/>
            <person name="Li Z."/>
            <person name="Liu W."/>
            <person name="Liu X."/>
            <person name="Perez L."/>
            <person name="Shen H."/>
            <person name="Wang Q."/>
            <person name="Watt J."/>
            <person name="Xi L."/>
            <person name="Xin Y."/>
            <person name="Zhou J."/>
            <person name="Deng J."/>
            <person name="Jiang H."/>
            <person name="Liu Y."/>
            <person name="Qu J."/>
            <person name="Song X.-Z."/>
            <person name="Zhang L."/>
            <person name="Villasana D."/>
            <person name="Johnson A."/>
            <person name="Liu J."/>
            <person name="Liyanage D."/>
            <person name="Lorensuhewa L."/>
            <person name="Robinson T."/>
            <person name="Song A."/>
            <person name="Song B.-B."/>
            <person name="Dinh H."/>
            <person name="Thornton R."/>
            <person name="Coyle M."/>
            <person name="Francisco L."/>
            <person name="Jackson L."/>
            <person name="Javaid M."/>
            <person name="Korchina V."/>
            <person name="Kovar C."/>
            <person name="Mata R."/>
            <person name="Mathew T."/>
            <person name="Ngo R."/>
            <person name="Nguyen L."/>
            <person name="Nguyen N."/>
            <person name="Okwuonu G."/>
            <person name="Ongeri F."/>
            <person name="Pham C."/>
            <person name="Simmons D."/>
            <person name="Wilczek-Boney K."/>
            <person name="Hale W."/>
            <person name="Jakkamsetti A."/>
            <person name="Pham P."/>
            <person name="Ruth R."/>
            <person name="San Lucas F."/>
            <person name="Warren J."/>
            <person name="Zhang J."/>
            <person name="Zhao Z."/>
            <person name="Zhou C."/>
            <person name="Zhu D."/>
            <person name="Lee S."/>
            <person name="Bess C."/>
            <person name="Blankenburg K."/>
            <person name="Forbes L."/>
            <person name="Fu Q."/>
            <person name="Gubbala S."/>
            <person name="Hirani K."/>
            <person name="Jayaseelan J.C."/>
            <person name="Lara F."/>
            <person name="Munidasa M."/>
            <person name="Palculict T."/>
            <person name="Patil S."/>
            <person name="Pu L.-L."/>
            <person name="Saada N."/>
            <person name="Tang L."/>
            <person name="Weissenberger G."/>
            <person name="Zhu Y."/>
            <person name="Hemphill L."/>
            <person name="Shang Y."/>
            <person name="Youmans B."/>
            <person name="Ayvaz T."/>
            <person name="Ross M."/>
            <person name="Santibanez J."/>
            <person name="Aqrawi P."/>
            <person name="Gross S."/>
            <person name="Joshi V."/>
            <person name="Fowler G."/>
            <person name="Nazareth L."/>
            <person name="Reid J."/>
            <person name="Worley K."/>
            <person name="Petrosino J."/>
            <person name="Highlander S."/>
            <person name="Gibbs R."/>
        </authorList>
    </citation>
    <scope>NUCLEOTIDE SEQUENCE [LARGE SCALE GENOMIC DNA]</scope>
    <source>
        <strain evidence="2">ATCC 33030</strain>
    </source>
</reference>
<feature type="transmembrane region" description="Helical" evidence="1">
    <location>
        <begin position="32"/>
        <end position="50"/>
    </location>
</feature>
<sequence length="64" mass="6819">MVRNIVGLLLALFAATVWTVVAVRIGVEDSLMRTMISCALAATIFCAFFFSGNKPDEPEAPAAT</sequence>
<evidence type="ECO:0000313" key="2">
    <source>
        <dbReference type="EMBL" id="EFK54104.1"/>
    </source>
</evidence>
<organism evidence="2 3">
    <name type="scientific">Corynebacterium genitalium ATCC 33030</name>
    <dbReference type="NCBI Taxonomy" id="585529"/>
    <lineage>
        <taxon>Bacteria</taxon>
        <taxon>Bacillati</taxon>
        <taxon>Actinomycetota</taxon>
        <taxon>Actinomycetes</taxon>
        <taxon>Mycobacteriales</taxon>
        <taxon>Corynebacteriaceae</taxon>
        <taxon>Corynebacterium</taxon>
    </lineage>
</organism>
<keyword evidence="3" id="KW-1185">Reference proteome</keyword>
<comment type="caution">
    <text evidence="2">The sequence shown here is derived from an EMBL/GenBank/DDBJ whole genome shotgun (WGS) entry which is preliminary data.</text>
</comment>
<dbReference type="Proteomes" id="UP000004208">
    <property type="component" value="Unassembled WGS sequence"/>
</dbReference>
<keyword evidence="1" id="KW-1133">Transmembrane helix</keyword>
<keyword evidence="1" id="KW-0472">Membrane</keyword>
<gene>
    <name evidence="2" type="ORF">HMPREF0291_11761</name>
</gene>
<evidence type="ECO:0000313" key="3">
    <source>
        <dbReference type="Proteomes" id="UP000004208"/>
    </source>
</evidence>
<proteinExistence type="predicted"/>
<keyword evidence="1" id="KW-0812">Transmembrane</keyword>
<dbReference type="AlphaFoldDB" id="D7WD73"/>
<accession>D7WD73</accession>
<dbReference type="HOGENOM" id="CLU_2860092_0_0_11"/>
<dbReference type="STRING" id="585529.HMPREF0291_11761"/>
<evidence type="ECO:0000256" key="1">
    <source>
        <dbReference type="SAM" id="Phobius"/>
    </source>
</evidence>
<name>D7WD73_9CORY</name>
<dbReference type="EMBL" id="ACLJ02000003">
    <property type="protein sequence ID" value="EFK54104.1"/>
    <property type="molecule type" value="Genomic_DNA"/>
</dbReference>
<protein>
    <submittedName>
        <fullName evidence="2">Uncharacterized protein</fullName>
    </submittedName>
</protein>